<protein>
    <submittedName>
        <fullName evidence="2">Uncharacterized protein</fullName>
    </submittedName>
</protein>
<evidence type="ECO:0000256" key="1">
    <source>
        <dbReference type="SAM" id="Coils"/>
    </source>
</evidence>
<keyword evidence="1" id="KW-0175">Coiled coil</keyword>
<organism evidence="2 3">
    <name type="scientific">Rhododendron griersonianum</name>
    <dbReference type="NCBI Taxonomy" id="479676"/>
    <lineage>
        <taxon>Eukaryota</taxon>
        <taxon>Viridiplantae</taxon>
        <taxon>Streptophyta</taxon>
        <taxon>Embryophyta</taxon>
        <taxon>Tracheophyta</taxon>
        <taxon>Spermatophyta</taxon>
        <taxon>Magnoliopsida</taxon>
        <taxon>eudicotyledons</taxon>
        <taxon>Gunneridae</taxon>
        <taxon>Pentapetalae</taxon>
        <taxon>asterids</taxon>
        <taxon>Ericales</taxon>
        <taxon>Ericaceae</taxon>
        <taxon>Ericoideae</taxon>
        <taxon>Rhodoreae</taxon>
        <taxon>Rhododendron</taxon>
    </lineage>
</organism>
<feature type="coiled-coil region" evidence="1">
    <location>
        <begin position="70"/>
        <end position="109"/>
    </location>
</feature>
<sequence>MEQSKFGIHRDGAWQTAVIRDAPFCWEENGTHEILFELCHILGHGFGTLLQSLPWSDSGLAVPNQVAPCFTKTDLELQRAELELLELQRAELELQRAELELLVQRVGAELLAVGAAGVPAIRL</sequence>
<comment type="caution">
    <text evidence="2">The sequence shown here is derived from an EMBL/GenBank/DDBJ whole genome shotgun (WGS) entry which is preliminary data.</text>
</comment>
<evidence type="ECO:0000313" key="2">
    <source>
        <dbReference type="EMBL" id="KAG5529715.1"/>
    </source>
</evidence>
<evidence type="ECO:0000313" key="3">
    <source>
        <dbReference type="Proteomes" id="UP000823749"/>
    </source>
</evidence>
<name>A0AAV6IQM6_9ERIC</name>
<accession>A0AAV6IQM6</accession>
<gene>
    <name evidence="2" type="ORF">RHGRI_030182</name>
</gene>
<proteinExistence type="predicted"/>
<dbReference type="EMBL" id="JACTNZ010000010">
    <property type="protein sequence ID" value="KAG5529715.1"/>
    <property type="molecule type" value="Genomic_DNA"/>
</dbReference>
<reference evidence="2" key="1">
    <citation type="submission" date="2020-08" db="EMBL/GenBank/DDBJ databases">
        <title>Plant Genome Project.</title>
        <authorList>
            <person name="Zhang R.-G."/>
        </authorList>
    </citation>
    <scope>NUCLEOTIDE SEQUENCE</scope>
    <source>
        <strain evidence="2">WSP0</strain>
        <tissue evidence="2">Leaf</tissue>
    </source>
</reference>
<dbReference type="Proteomes" id="UP000823749">
    <property type="component" value="Chromosome 10"/>
</dbReference>
<dbReference type="AlphaFoldDB" id="A0AAV6IQM6"/>
<keyword evidence="3" id="KW-1185">Reference proteome</keyword>